<dbReference type="Gene3D" id="1.25.40.10">
    <property type="entry name" value="Tetratricopeptide repeat domain"/>
    <property type="match status" value="1"/>
</dbReference>
<evidence type="ECO:0000259" key="4">
    <source>
        <dbReference type="Pfam" id="PF16331"/>
    </source>
</evidence>
<feature type="domain" description="YbgF trimerisation" evidence="4">
    <location>
        <begin position="59"/>
        <end position="112"/>
    </location>
</feature>
<dbReference type="Gene3D" id="1.20.5.110">
    <property type="match status" value="1"/>
</dbReference>
<gene>
    <name evidence="5" type="ORF">BBP83_09020</name>
</gene>
<comment type="caution">
    <text evidence="5">The sequence shown here is derived from an EMBL/GenBank/DDBJ whole genome shotgun (WGS) entry which is preliminary data.</text>
</comment>
<protein>
    <recommendedName>
        <fullName evidence="4">YbgF trimerisation domain-containing protein</fullName>
    </recommendedName>
</protein>
<feature type="compositionally biased region" description="Acidic residues" evidence="2">
    <location>
        <begin position="116"/>
        <end position="126"/>
    </location>
</feature>
<feature type="region of interest" description="Disordered" evidence="2">
    <location>
        <begin position="28"/>
        <end position="52"/>
    </location>
</feature>
<name>A0A1C3CVH4_9GAMM</name>
<dbReference type="GO" id="GO:0070206">
    <property type="term" value="P:protein trimerization"/>
    <property type="evidence" value="ECO:0007669"/>
    <property type="project" value="InterPro"/>
</dbReference>
<feature type="coiled-coil region" evidence="1">
    <location>
        <begin position="60"/>
        <end position="112"/>
    </location>
</feature>
<dbReference type="Proteomes" id="UP000186553">
    <property type="component" value="Unassembled WGS sequence"/>
</dbReference>
<dbReference type="InterPro" id="IPR032519">
    <property type="entry name" value="YbgF_tri"/>
</dbReference>
<feature type="compositionally biased region" description="Polar residues" evidence="2">
    <location>
        <begin position="29"/>
        <end position="52"/>
    </location>
</feature>
<keyword evidence="1" id="KW-0175">Coiled coil</keyword>
<evidence type="ECO:0000313" key="6">
    <source>
        <dbReference type="Proteomes" id="UP000186553"/>
    </source>
</evidence>
<dbReference type="EMBL" id="MBDL01000010">
    <property type="protein sequence ID" value="ODA12691.1"/>
    <property type="molecule type" value="Genomic_DNA"/>
</dbReference>
<dbReference type="OrthoDB" id="9768142at2"/>
<evidence type="ECO:0000313" key="5">
    <source>
        <dbReference type="EMBL" id="ODA12691.1"/>
    </source>
</evidence>
<feature type="signal peptide" evidence="3">
    <location>
        <begin position="1"/>
        <end position="21"/>
    </location>
</feature>
<keyword evidence="3" id="KW-0732">Signal</keyword>
<reference evidence="5 6" key="1">
    <citation type="submission" date="2016-07" db="EMBL/GenBank/DDBJ databases">
        <title>Acinetobacter sp. ANC 4603.</title>
        <authorList>
            <person name="Radolfova-Krizova L."/>
            <person name="Nemec A."/>
        </authorList>
    </citation>
    <scope>NUCLEOTIDE SEQUENCE [LARGE SCALE GENOMIC DNA]</scope>
    <source>
        <strain evidence="5 6">ANC 4603</strain>
    </source>
</reference>
<proteinExistence type="predicted"/>
<feature type="region of interest" description="Disordered" evidence="2">
    <location>
        <begin position="113"/>
        <end position="140"/>
    </location>
</feature>
<evidence type="ECO:0000256" key="2">
    <source>
        <dbReference type="SAM" id="MobiDB-lite"/>
    </source>
</evidence>
<feature type="chain" id="PRO_5008671694" description="YbgF trimerisation domain-containing protein" evidence="3">
    <location>
        <begin position="22"/>
        <end position="284"/>
    </location>
</feature>
<evidence type="ECO:0000256" key="3">
    <source>
        <dbReference type="SAM" id="SignalP"/>
    </source>
</evidence>
<organism evidence="5 6">
    <name type="scientific">Acinetobacter celticus</name>
    <dbReference type="NCBI Taxonomy" id="1891224"/>
    <lineage>
        <taxon>Bacteria</taxon>
        <taxon>Pseudomonadati</taxon>
        <taxon>Pseudomonadota</taxon>
        <taxon>Gammaproteobacteria</taxon>
        <taxon>Moraxellales</taxon>
        <taxon>Moraxellaceae</taxon>
        <taxon>Acinetobacter</taxon>
    </lineage>
</organism>
<dbReference type="Pfam" id="PF16331">
    <property type="entry name" value="TolA_bind_tri"/>
    <property type="match status" value="1"/>
</dbReference>
<evidence type="ECO:0000256" key="1">
    <source>
        <dbReference type="SAM" id="Coils"/>
    </source>
</evidence>
<dbReference type="InterPro" id="IPR011990">
    <property type="entry name" value="TPR-like_helical_dom_sf"/>
</dbReference>
<dbReference type="SUPFAM" id="SSF48452">
    <property type="entry name" value="TPR-like"/>
    <property type="match status" value="1"/>
</dbReference>
<feature type="compositionally biased region" description="Polar residues" evidence="2">
    <location>
        <begin position="127"/>
        <end position="136"/>
    </location>
</feature>
<dbReference type="AlphaFoldDB" id="A0A1C3CVH4"/>
<keyword evidence="6" id="KW-1185">Reference proteome</keyword>
<dbReference type="RefSeq" id="WP_068888090.1">
    <property type="nucleotide sequence ID" value="NZ_CBCRUU010000004.1"/>
</dbReference>
<accession>A0A1C3CVH4</accession>
<dbReference type="STRING" id="1891224.BBP83_09020"/>
<sequence length="284" mass="31624">MMLHKHVLGALALLCSAPVLANIPIESRGLSQSSSSPNTPIAYSTNNSAVDSAPTPTNLNWQLMQKNQQLENDLRSLRGKVEEQDNEISQLKNELTNRYADLDQRLELLQQKVDPAPEESSTEDNQQDTAPSSNAKQPVAVNTPVTINTPAKVNTPVVTQQSTNELDKAAYTVALDAYKQGGAKKAIAPMQNFIKNNPNSVYISNAHFWLAEFNLAIDPTNYVEAKRNYNIVVNKYPNSSRASRALYQLYSITKDVDHNATLASQYKQKLLKNYPQAEEVKYFK</sequence>